<organism evidence="3 4">
    <name type="scientific">Lineolata rhizophorae</name>
    <dbReference type="NCBI Taxonomy" id="578093"/>
    <lineage>
        <taxon>Eukaryota</taxon>
        <taxon>Fungi</taxon>
        <taxon>Dikarya</taxon>
        <taxon>Ascomycota</taxon>
        <taxon>Pezizomycotina</taxon>
        <taxon>Dothideomycetes</taxon>
        <taxon>Dothideomycetes incertae sedis</taxon>
        <taxon>Lineolatales</taxon>
        <taxon>Lineolataceae</taxon>
        <taxon>Lineolata</taxon>
    </lineage>
</organism>
<dbReference type="CDD" id="cd16653">
    <property type="entry name" value="RING-like_Rtf2"/>
    <property type="match status" value="1"/>
</dbReference>
<dbReference type="Proteomes" id="UP000799766">
    <property type="component" value="Unassembled WGS sequence"/>
</dbReference>
<dbReference type="EMBL" id="MU001679">
    <property type="protein sequence ID" value="KAF2457826.1"/>
    <property type="molecule type" value="Genomic_DNA"/>
</dbReference>
<proteinExistence type="inferred from homology"/>
<dbReference type="SUPFAM" id="SSF57850">
    <property type="entry name" value="RING/U-box"/>
    <property type="match status" value="1"/>
</dbReference>
<dbReference type="InterPro" id="IPR027799">
    <property type="entry name" value="Rtf2_RING-finger"/>
</dbReference>
<comment type="similarity">
    <text evidence="1">Belongs to the rtf2 family.</text>
</comment>
<dbReference type="Gene3D" id="3.30.40.10">
    <property type="entry name" value="Zinc/RING finger domain, C3HC4 (zinc finger)"/>
    <property type="match status" value="1"/>
</dbReference>
<gene>
    <name evidence="3" type="ORF">BDY21DRAFT_371369</name>
</gene>
<feature type="compositionally biased region" description="Polar residues" evidence="2">
    <location>
        <begin position="239"/>
        <end position="251"/>
    </location>
</feature>
<dbReference type="GO" id="GO:0005634">
    <property type="term" value="C:nucleus"/>
    <property type="evidence" value="ECO:0007669"/>
    <property type="project" value="TreeGrafter"/>
</dbReference>
<feature type="compositionally biased region" description="Polar residues" evidence="2">
    <location>
        <begin position="278"/>
        <end position="291"/>
    </location>
</feature>
<protein>
    <submittedName>
        <fullName evidence="3">Rtf2 RING-finger-domain-containing protein</fullName>
    </submittedName>
</protein>
<accession>A0A6A6P1J2</accession>
<evidence type="ECO:0000256" key="2">
    <source>
        <dbReference type="SAM" id="MobiDB-lite"/>
    </source>
</evidence>
<evidence type="ECO:0000313" key="4">
    <source>
        <dbReference type="Proteomes" id="UP000799766"/>
    </source>
</evidence>
<evidence type="ECO:0000313" key="3">
    <source>
        <dbReference type="EMBL" id="KAF2457826.1"/>
    </source>
</evidence>
<feature type="region of interest" description="Disordered" evidence="2">
    <location>
        <begin position="1"/>
        <end position="33"/>
    </location>
</feature>
<dbReference type="InterPro" id="IPR006735">
    <property type="entry name" value="Rtf2"/>
</dbReference>
<sequence>MGNDGGSIPKRRELVKEAARNPTITELKESRHEQQEYFWTTDPLSRKQLARPVVSDSSGKLYNKDSILEYLLPSDDVVGNSINKAEADKVLMGAVKNVKDVVEVKFEVEVDEGQKSGTRQEKWVCPITNRTLGAGVKAVYLVPCGHVFSEAAIKEIAEEKCLQCNESFAANDVIPILPTSADDISRLSLRMKTLKEKGLTHSLKKAPGGGKKRKKDTPKSDTNGEEEQPSGVKGINEAPISNTSTNETGNIKNAALASITSKVLKSEEARSKRRKVQTSENLKSLFTSSAERGSKSGYKNDFMSRGYAMGTHDKR</sequence>
<dbReference type="PANTHER" id="PTHR12775">
    <property type="entry name" value="PROTEIN C20ORF43 HOMOLOG"/>
    <property type="match status" value="1"/>
</dbReference>
<feature type="region of interest" description="Disordered" evidence="2">
    <location>
        <begin position="198"/>
        <end position="315"/>
    </location>
</feature>
<keyword evidence="4" id="KW-1185">Reference proteome</keyword>
<name>A0A6A6P1J2_9PEZI</name>
<dbReference type="OrthoDB" id="247013at2759"/>
<dbReference type="GO" id="GO:0006274">
    <property type="term" value="P:DNA replication termination"/>
    <property type="evidence" value="ECO:0007669"/>
    <property type="project" value="TreeGrafter"/>
</dbReference>
<feature type="compositionally biased region" description="Basic and acidic residues" evidence="2">
    <location>
        <begin position="10"/>
        <end position="19"/>
    </location>
</feature>
<dbReference type="InterPro" id="IPR013083">
    <property type="entry name" value="Znf_RING/FYVE/PHD"/>
</dbReference>
<dbReference type="Pfam" id="PF04641">
    <property type="entry name" value="Rtf2"/>
    <property type="match status" value="1"/>
</dbReference>
<dbReference type="AlphaFoldDB" id="A0A6A6P1J2"/>
<evidence type="ECO:0000256" key="1">
    <source>
        <dbReference type="ARBA" id="ARBA00009885"/>
    </source>
</evidence>
<dbReference type="PANTHER" id="PTHR12775:SF0">
    <property type="entry name" value="REPLICATION TERMINATION FACTOR 2"/>
    <property type="match status" value="1"/>
</dbReference>
<reference evidence="3" key="1">
    <citation type="journal article" date="2020" name="Stud. Mycol.">
        <title>101 Dothideomycetes genomes: a test case for predicting lifestyles and emergence of pathogens.</title>
        <authorList>
            <person name="Haridas S."/>
            <person name="Albert R."/>
            <person name="Binder M."/>
            <person name="Bloem J."/>
            <person name="Labutti K."/>
            <person name="Salamov A."/>
            <person name="Andreopoulos B."/>
            <person name="Baker S."/>
            <person name="Barry K."/>
            <person name="Bills G."/>
            <person name="Bluhm B."/>
            <person name="Cannon C."/>
            <person name="Castanera R."/>
            <person name="Culley D."/>
            <person name="Daum C."/>
            <person name="Ezra D."/>
            <person name="Gonzalez J."/>
            <person name="Henrissat B."/>
            <person name="Kuo A."/>
            <person name="Liang C."/>
            <person name="Lipzen A."/>
            <person name="Lutzoni F."/>
            <person name="Magnuson J."/>
            <person name="Mondo S."/>
            <person name="Nolan M."/>
            <person name="Ohm R."/>
            <person name="Pangilinan J."/>
            <person name="Park H.-J."/>
            <person name="Ramirez L."/>
            <person name="Alfaro M."/>
            <person name="Sun H."/>
            <person name="Tritt A."/>
            <person name="Yoshinaga Y."/>
            <person name="Zwiers L.-H."/>
            <person name="Turgeon B."/>
            <person name="Goodwin S."/>
            <person name="Spatafora J."/>
            <person name="Crous P."/>
            <person name="Grigoriev I."/>
        </authorList>
    </citation>
    <scope>NUCLEOTIDE SEQUENCE</scope>
    <source>
        <strain evidence="3">ATCC 16933</strain>
    </source>
</reference>